<dbReference type="PROSITE" id="PS50887">
    <property type="entry name" value="GGDEF"/>
    <property type="match status" value="1"/>
</dbReference>
<dbReference type="SMART" id="SM00267">
    <property type="entry name" value="GGDEF"/>
    <property type="match status" value="1"/>
</dbReference>
<proteinExistence type="predicted"/>
<dbReference type="RefSeq" id="WP_374728192.1">
    <property type="nucleotide sequence ID" value="NZ_JAVDYB010000001.1"/>
</dbReference>
<evidence type="ECO:0000313" key="2">
    <source>
        <dbReference type="EMBL" id="MDR7279841.1"/>
    </source>
</evidence>
<name>A0AAE3YWD6_9ACTN</name>
<dbReference type="PANTHER" id="PTHR45138:SF9">
    <property type="entry name" value="DIGUANYLATE CYCLASE DGCM-RELATED"/>
    <property type="match status" value="1"/>
</dbReference>
<dbReference type="GO" id="GO:1902201">
    <property type="term" value="P:negative regulation of bacterial-type flagellum-dependent cell motility"/>
    <property type="evidence" value="ECO:0007669"/>
    <property type="project" value="TreeGrafter"/>
</dbReference>
<gene>
    <name evidence="2" type="ORF">J2S41_006619</name>
</gene>
<comment type="caution">
    <text evidence="2">The sequence shown here is derived from an EMBL/GenBank/DDBJ whole genome shotgun (WGS) entry which is preliminary data.</text>
</comment>
<dbReference type="PANTHER" id="PTHR45138">
    <property type="entry name" value="REGULATORY COMPONENTS OF SENSORY TRANSDUCTION SYSTEM"/>
    <property type="match status" value="1"/>
</dbReference>
<sequence length="275" mass="29422">MSNEDREPNPETLLRHTIAMTAADDYDDLLDAALRAVTDVSGARTALALTPGRRGVRVRTLGAPLTEPVRDLGEGLTGERCRLTVGRHTLVVLDGEDLPDRTRSLLGLVATQASACLGRLETLARLREEAGSDPLTGLRHSGPFGERLAEARPGHTALLAIDIDKFKSINDRYGHQAGDAVLVELAGALKSALRHDDELYRVGGDEFVAVLEVQSPEEAAGIAERLVEAARLIGRTVSVGVAITRPGEEPASTLRRADTALYSAKRSGRDGLRVT</sequence>
<dbReference type="InterPro" id="IPR050469">
    <property type="entry name" value="Diguanylate_Cyclase"/>
</dbReference>
<dbReference type="SUPFAM" id="SSF55073">
    <property type="entry name" value="Nucleotide cyclase"/>
    <property type="match status" value="1"/>
</dbReference>
<feature type="domain" description="GGDEF" evidence="1">
    <location>
        <begin position="154"/>
        <end position="275"/>
    </location>
</feature>
<reference evidence="2" key="1">
    <citation type="submission" date="2023-07" db="EMBL/GenBank/DDBJ databases">
        <title>Sequencing the genomes of 1000 actinobacteria strains.</title>
        <authorList>
            <person name="Klenk H.-P."/>
        </authorList>
    </citation>
    <scope>NUCLEOTIDE SEQUENCE</scope>
    <source>
        <strain evidence="2">DSM 44707</strain>
    </source>
</reference>
<dbReference type="NCBIfam" id="TIGR00254">
    <property type="entry name" value="GGDEF"/>
    <property type="match status" value="1"/>
</dbReference>
<dbReference type="GO" id="GO:0052621">
    <property type="term" value="F:diguanylate cyclase activity"/>
    <property type="evidence" value="ECO:0007669"/>
    <property type="project" value="TreeGrafter"/>
</dbReference>
<dbReference type="InterPro" id="IPR043128">
    <property type="entry name" value="Rev_trsase/Diguanyl_cyclase"/>
</dbReference>
<dbReference type="Gene3D" id="3.30.70.270">
    <property type="match status" value="1"/>
</dbReference>
<evidence type="ECO:0000313" key="3">
    <source>
        <dbReference type="Proteomes" id="UP001183643"/>
    </source>
</evidence>
<accession>A0AAE3YWD6</accession>
<dbReference type="InterPro" id="IPR000160">
    <property type="entry name" value="GGDEF_dom"/>
</dbReference>
<dbReference type="CDD" id="cd01949">
    <property type="entry name" value="GGDEF"/>
    <property type="match status" value="1"/>
</dbReference>
<organism evidence="2 3">
    <name type="scientific">Catenuloplanes atrovinosus</name>
    <dbReference type="NCBI Taxonomy" id="137266"/>
    <lineage>
        <taxon>Bacteria</taxon>
        <taxon>Bacillati</taxon>
        <taxon>Actinomycetota</taxon>
        <taxon>Actinomycetes</taxon>
        <taxon>Micromonosporales</taxon>
        <taxon>Micromonosporaceae</taxon>
        <taxon>Catenuloplanes</taxon>
    </lineage>
</organism>
<evidence type="ECO:0000259" key="1">
    <source>
        <dbReference type="PROSITE" id="PS50887"/>
    </source>
</evidence>
<dbReference type="Pfam" id="PF00990">
    <property type="entry name" value="GGDEF"/>
    <property type="match status" value="1"/>
</dbReference>
<dbReference type="Proteomes" id="UP001183643">
    <property type="component" value="Unassembled WGS sequence"/>
</dbReference>
<protein>
    <submittedName>
        <fullName evidence="2">Diguanylate cyclase (GGDEF)-like protein</fullName>
    </submittedName>
</protein>
<dbReference type="AlphaFoldDB" id="A0AAE3YWD6"/>
<dbReference type="GO" id="GO:0043709">
    <property type="term" value="P:cell adhesion involved in single-species biofilm formation"/>
    <property type="evidence" value="ECO:0007669"/>
    <property type="project" value="TreeGrafter"/>
</dbReference>
<keyword evidence="3" id="KW-1185">Reference proteome</keyword>
<dbReference type="InterPro" id="IPR029787">
    <property type="entry name" value="Nucleotide_cyclase"/>
</dbReference>
<dbReference type="EMBL" id="JAVDYB010000001">
    <property type="protein sequence ID" value="MDR7279841.1"/>
    <property type="molecule type" value="Genomic_DNA"/>
</dbReference>
<dbReference type="GO" id="GO:0005886">
    <property type="term" value="C:plasma membrane"/>
    <property type="evidence" value="ECO:0007669"/>
    <property type="project" value="TreeGrafter"/>
</dbReference>